<gene>
    <name evidence="9" type="ORF">SEMRO_21_G014600.1</name>
</gene>
<comment type="similarity">
    <text evidence="2">Belongs to the ectoine synthase family.</text>
</comment>
<dbReference type="NCBIfam" id="NF009806">
    <property type="entry name" value="PRK13290.1"/>
    <property type="match status" value="1"/>
</dbReference>
<dbReference type="InterPro" id="IPR010462">
    <property type="entry name" value="Ectoine_synth"/>
</dbReference>
<dbReference type="Proteomes" id="UP001153069">
    <property type="component" value="Unassembled WGS sequence"/>
</dbReference>
<evidence type="ECO:0000256" key="1">
    <source>
        <dbReference type="ARBA" id="ARBA00005181"/>
    </source>
</evidence>
<evidence type="ECO:0000256" key="2">
    <source>
        <dbReference type="ARBA" id="ARBA00009637"/>
    </source>
</evidence>
<keyword evidence="10" id="KW-1185">Reference proteome</keyword>
<evidence type="ECO:0000313" key="10">
    <source>
        <dbReference type="Proteomes" id="UP001153069"/>
    </source>
</evidence>
<evidence type="ECO:0000256" key="8">
    <source>
        <dbReference type="SAM" id="MobiDB-lite"/>
    </source>
</evidence>
<dbReference type="PANTHER" id="PTHR39289:SF1">
    <property type="entry name" value="L-ECTOINE SYNTHASE"/>
    <property type="match status" value="1"/>
</dbReference>
<evidence type="ECO:0000256" key="7">
    <source>
        <dbReference type="ARBA" id="ARBA00048714"/>
    </source>
</evidence>
<dbReference type="InterPro" id="IPR011051">
    <property type="entry name" value="RmlC_Cupin_sf"/>
</dbReference>
<comment type="pathway">
    <text evidence="1">Amine and polyamine biosynthesis; ectoine biosynthesis; L-ectoine from L-aspartate 4-semialdehyde: step 3/3.</text>
</comment>
<evidence type="ECO:0000256" key="3">
    <source>
        <dbReference type="ARBA" id="ARBA00013192"/>
    </source>
</evidence>
<dbReference type="AlphaFoldDB" id="A0A9N8H0I2"/>
<evidence type="ECO:0000256" key="6">
    <source>
        <dbReference type="ARBA" id="ARBA00033271"/>
    </source>
</evidence>
<evidence type="ECO:0000313" key="9">
    <source>
        <dbReference type="EMBL" id="CAB9497513.1"/>
    </source>
</evidence>
<dbReference type="CDD" id="cd06978">
    <property type="entry name" value="cupin_EctC"/>
    <property type="match status" value="1"/>
</dbReference>
<dbReference type="EMBL" id="CAICTM010000021">
    <property type="protein sequence ID" value="CAB9497513.1"/>
    <property type="molecule type" value="Genomic_DNA"/>
</dbReference>
<dbReference type="OrthoDB" id="10045788at2759"/>
<reference evidence="9" key="1">
    <citation type="submission" date="2020-06" db="EMBL/GenBank/DDBJ databases">
        <authorList>
            <consortium name="Plant Systems Biology data submission"/>
        </authorList>
    </citation>
    <scope>NUCLEOTIDE SEQUENCE</scope>
    <source>
        <strain evidence="9">D6</strain>
    </source>
</reference>
<name>A0A9N8H0I2_9STRA</name>
<evidence type="ECO:0000256" key="4">
    <source>
        <dbReference type="ARBA" id="ARBA00019707"/>
    </source>
</evidence>
<sequence length="134" mass="15054">MIVRSVQDIIGTDRDIRGDSWASRRLLVAKDSVPFSLNETTVEAGTELQLWYKHHIESNYVVEGEGSVKNLDSGESFPLKPGTCYTLDQHDRHIVKATTRLKFVCVFHPPLTGQEKHDEDGSYLPATEHEGESS</sequence>
<dbReference type="Pfam" id="PF06339">
    <property type="entry name" value="Ectoine_synth"/>
    <property type="match status" value="1"/>
</dbReference>
<accession>A0A9N8H0I2</accession>
<dbReference type="EC" id="4.2.1.108" evidence="3"/>
<dbReference type="SUPFAM" id="SSF51182">
    <property type="entry name" value="RmlC-like cupins"/>
    <property type="match status" value="1"/>
</dbReference>
<dbReference type="Gene3D" id="2.60.120.10">
    <property type="entry name" value="Jelly Rolls"/>
    <property type="match status" value="1"/>
</dbReference>
<evidence type="ECO:0000256" key="5">
    <source>
        <dbReference type="ARBA" id="ARBA00023239"/>
    </source>
</evidence>
<dbReference type="InterPro" id="IPR014710">
    <property type="entry name" value="RmlC-like_jellyroll"/>
</dbReference>
<feature type="region of interest" description="Disordered" evidence="8">
    <location>
        <begin position="115"/>
        <end position="134"/>
    </location>
</feature>
<dbReference type="PANTHER" id="PTHR39289">
    <property type="match status" value="1"/>
</dbReference>
<organism evidence="9 10">
    <name type="scientific">Seminavis robusta</name>
    <dbReference type="NCBI Taxonomy" id="568900"/>
    <lineage>
        <taxon>Eukaryota</taxon>
        <taxon>Sar</taxon>
        <taxon>Stramenopiles</taxon>
        <taxon>Ochrophyta</taxon>
        <taxon>Bacillariophyta</taxon>
        <taxon>Bacillariophyceae</taxon>
        <taxon>Bacillariophycidae</taxon>
        <taxon>Naviculales</taxon>
        <taxon>Naviculaceae</taxon>
        <taxon>Seminavis</taxon>
    </lineage>
</organism>
<dbReference type="GO" id="GO:0019491">
    <property type="term" value="P:ectoine biosynthetic process"/>
    <property type="evidence" value="ECO:0007669"/>
    <property type="project" value="InterPro"/>
</dbReference>
<protein>
    <recommendedName>
        <fullName evidence="4">L-ectoine synthase</fullName>
        <ecNumber evidence="3">4.2.1.108</ecNumber>
    </recommendedName>
    <alternativeName>
        <fullName evidence="6">N-acetyldiaminobutyrate dehydratase</fullName>
    </alternativeName>
</protein>
<comment type="catalytic activity">
    <reaction evidence="7">
        <text>(2S)-4-acetamido-2-aminobutanoate = L-ectoine + H2O</text>
        <dbReference type="Rhea" id="RHEA:17281"/>
        <dbReference type="ChEBI" id="CHEBI:15377"/>
        <dbReference type="ChEBI" id="CHEBI:58515"/>
        <dbReference type="ChEBI" id="CHEBI:58929"/>
        <dbReference type="EC" id="4.2.1.108"/>
    </reaction>
</comment>
<dbReference type="HAMAP" id="MF_01255">
    <property type="entry name" value="Ectoine_synth"/>
    <property type="match status" value="1"/>
</dbReference>
<comment type="caution">
    <text evidence="9">The sequence shown here is derived from an EMBL/GenBank/DDBJ whole genome shotgun (WGS) entry which is preliminary data.</text>
</comment>
<keyword evidence="5" id="KW-0456">Lyase</keyword>
<proteinExistence type="inferred from homology"/>
<dbReference type="GO" id="GO:0033990">
    <property type="term" value="F:ectoine synthase activity"/>
    <property type="evidence" value="ECO:0007669"/>
    <property type="project" value="UniProtKB-EC"/>
</dbReference>